<name>A0A8H7NJK9_BIOOC</name>
<comment type="caution">
    <text evidence="1">The sequence shown here is derived from an EMBL/GenBank/DDBJ whole genome shotgun (WGS) entry which is preliminary data.</text>
</comment>
<reference evidence="1" key="1">
    <citation type="submission" date="2020-10" db="EMBL/GenBank/DDBJ databases">
        <title>High-Quality Genome Resource of Clonostachys rosea strain S41 by Oxford Nanopore Long-Read Sequencing.</title>
        <authorList>
            <person name="Wang H."/>
        </authorList>
    </citation>
    <scope>NUCLEOTIDE SEQUENCE</scope>
    <source>
        <strain evidence="1">S41</strain>
    </source>
</reference>
<dbReference type="EMBL" id="JADCTT010000002">
    <property type="protein sequence ID" value="KAF9757191.1"/>
    <property type="molecule type" value="Genomic_DNA"/>
</dbReference>
<gene>
    <name evidence="1" type="ORF">IM811_008135</name>
</gene>
<protein>
    <submittedName>
        <fullName evidence="1">Uncharacterized protein</fullName>
    </submittedName>
</protein>
<sequence length="118" mass="12692">MPVAVPLPPSLPAGVLLHCTGHQLLDCPPLALLRAKPQQPQPSSLAASRVNIAFHLASCPPDFLIPPQTRGAWSQPPCLLRQANLILCLCFFGFPYFVFNLFLNCPSPPPSSCVSPPI</sequence>
<organism evidence="1 2">
    <name type="scientific">Bionectria ochroleuca</name>
    <name type="common">Gliocladium roseum</name>
    <dbReference type="NCBI Taxonomy" id="29856"/>
    <lineage>
        <taxon>Eukaryota</taxon>
        <taxon>Fungi</taxon>
        <taxon>Dikarya</taxon>
        <taxon>Ascomycota</taxon>
        <taxon>Pezizomycotina</taxon>
        <taxon>Sordariomycetes</taxon>
        <taxon>Hypocreomycetidae</taxon>
        <taxon>Hypocreales</taxon>
        <taxon>Bionectriaceae</taxon>
        <taxon>Clonostachys</taxon>
    </lineage>
</organism>
<evidence type="ECO:0000313" key="2">
    <source>
        <dbReference type="Proteomes" id="UP000616885"/>
    </source>
</evidence>
<proteinExistence type="predicted"/>
<dbReference type="AlphaFoldDB" id="A0A8H7NJK9"/>
<evidence type="ECO:0000313" key="1">
    <source>
        <dbReference type="EMBL" id="KAF9757191.1"/>
    </source>
</evidence>
<dbReference type="Proteomes" id="UP000616885">
    <property type="component" value="Unassembled WGS sequence"/>
</dbReference>
<accession>A0A8H7NJK9</accession>